<feature type="transmembrane region" description="Helical" evidence="1">
    <location>
        <begin position="12"/>
        <end position="29"/>
    </location>
</feature>
<dbReference type="EMBL" id="MDER01000031">
    <property type="protein sequence ID" value="ODP29359.1"/>
    <property type="molecule type" value="Genomic_DNA"/>
</dbReference>
<feature type="transmembrane region" description="Helical" evidence="1">
    <location>
        <begin position="68"/>
        <end position="87"/>
    </location>
</feature>
<organism evidence="2 3">
    <name type="scientific">Paenibacillus nuruki</name>
    <dbReference type="NCBI Taxonomy" id="1886670"/>
    <lineage>
        <taxon>Bacteria</taxon>
        <taxon>Bacillati</taxon>
        <taxon>Bacillota</taxon>
        <taxon>Bacilli</taxon>
        <taxon>Bacillales</taxon>
        <taxon>Paenibacillaceae</taxon>
        <taxon>Paenibacillus</taxon>
    </lineage>
</organism>
<reference evidence="2 3" key="1">
    <citation type="submission" date="2016-08" db="EMBL/GenBank/DDBJ databases">
        <title>Genome sequencing of Paenibacillus sp. TI45-13ar, isolated from Korean traditional nuruk.</title>
        <authorList>
            <person name="Kim S.-J."/>
        </authorList>
    </citation>
    <scope>NUCLEOTIDE SEQUENCE [LARGE SCALE GENOMIC DNA]</scope>
    <source>
        <strain evidence="2 3">TI45-13ar</strain>
    </source>
</reference>
<accession>A0A1E3L6G2</accession>
<name>A0A1E3L6G2_9BACL</name>
<keyword evidence="3" id="KW-1185">Reference proteome</keyword>
<evidence type="ECO:0000313" key="3">
    <source>
        <dbReference type="Proteomes" id="UP000094578"/>
    </source>
</evidence>
<evidence type="ECO:0000256" key="1">
    <source>
        <dbReference type="SAM" id="Phobius"/>
    </source>
</evidence>
<protein>
    <submittedName>
        <fullName evidence="2">Uncharacterized protein</fullName>
    </submittedName>
</protein>
<dbReference type="STRING" id="1886670.PTI45_01368"/>
<keyword evidence="1" id="KW-0472">Membrane</keyword>
<keyword evidence="1" id="KW-0812">Transmembrane</keyword>
<gene>
    <name evidence="2" type="ORF">PTI45_01368</name>
</gene>
<feature type="transmembrane region" description="Helical" evidence="1">
    <location>
        <begin position="35"/>
        <end position="56"/>
    </location>
</feature>
<sequence>MNRNRSAIKIVKWFFATVMIISSITVFVVPGKPFLLGLVLLFLSLYMFSLYIDLRINPSLKLSYSSRSSLIIVGIINFVIGLIILFTH</sequence>
<evidence type="ECO:0000313" key="2">
    <source>
        <dbReference type="EMBL" id="ODP29359.1"/>
    </source>
</evidence>
<proteinExistence type="predicted"/>
<keyword evidence="1" id="KW-1133">Transmembrane helix</keyword>
<dbReference type="AlphaFoldDB" id="A0A1E3L6G2"/>
<dbReference type="Proteomes" id="UP000094578">
    <property type="component" value="Unassembled WGS sequence"/>
</dbReference>
<comment type="caution">
    <text evidence="2">The sequence shown here is derived from an EMBL/GenBank/DDBJ whole genome shotgun (WGS) entry which is preliminary data.</text>
</comment>